<dbReference type="InterPro" id="IPR002350">
    <property type="entry name" value="Kazal_dom"/>
</dbReference>
<dbReference type="AlphaFoldDB" id="A0A2A4IYT3"/>
<evidence type="ECO:0000259" key="3">
    <source>
        <dbReference type="PROSITE" id="PS51465"/>
    </source>
</evidence>
<feature type="compositionally biased region" description="Basic and acidic residues" evidence="1">
    <location>
        <begin position="137"/>
        <end position="151"/>
    </location>
</feature>
<reference evidence="4" key="1">
    <citation type="submission" date="2017-09" db="EMBL/GenBank/DDBJ databases">
        <title>Contemporary evolution of a Lepidopteran species, Heliothis virescens, in response to modern agricultural practices.</title>
        <authorList>
            <person name="Fritz M.L."/>
            <person name="Deyonke A.M."/>
            <person name="Papanicolaou A."/>
            <person name="Micinski S."/>
            <person name="Westbrook J."/>
            <person name="Gould F."/>
        </authorList>
    </citation>
    <scope>NUCLEOTIDE SEQUENCE [LARGE SCALE GENOMIC DNA]</scope>
    <source>
        <strain evidence="4">HvINT-</strain>
        <tissue evidence="4">Whole body</tissue>
    </source>
</reference>
<gene>
    <name evidence="4" type="ORF">B5V51_9834</name>
</gene>
<dbReference type="Gene3D" id="3.30.60.30">
    <property type="match status" value="2"/>
</dbReference>
<dbReference type="EMBL" id="NWSH01004521">
    <property type="protein sequence ID" value="PCG64985.1"/>
    <property type="molecule type" value="Genomic_DNA"/>
</dbReference>
<feature type="region of interest" description="Disordered" evidence="1">
    <location>
        <begin position="130"/>
        <end position="151"/>
    </location>
</feature>
<feature type="chain" id="PRO_5012630348" description="Kazal-like domain-containing protein" evidence="2">
    <location>
        <begin position="21"/>
        <end position="708"/>
    </location>
</feature>
<feature type="domain" description="Kazal-like" evidence="3">
    <location>
        <begin position="617"/>
        <end position="677"/>
    </location>
</feature>
<evidence type="ECO:0000256" key="1">
    <source>
        <dbReference type="SAM" id="MobiDB-lite"/>
    </source>
</evidence>
<feature type="compositionally biased region" description="Basic and acidic residues" evidence="1">
    <location>
        <begin position="480"/>
        <end position="494"/>
    </location>
</feature>
<accession>A0A2A4IYT3</accession>
<keyword evidence="2" id="KW-0732">Signal</keyword>
<comment type="caution">
    <text evidence="4">The sequence shown here is derived from an EMBL/GenBank/DDBJ whole genome shotgun (WGS) entry which is preliminary data.</text>
</comment>
<proteinExistence type="predicted"/>
<feature type="signal peptide" evidence="2">
    <location>
        <begin position="1"/>
        <end position="20"/>
    </location>
</feature>
<feature type="domain" description="Kazal-like" evidence="3">
    <location>
        <begin position="274"/>
        <end position="337"/>
    </location>
</feature>
<name>A0A2A4IYT3_HELVI</name>
<evidence type="ECO:0000256" key="2">
    <source>
        <dbReference type="SAM" id="SignalP"/>
    </source>
</evidence>
<protein>
    <recommendedName>
        <fullName evidence="3">Kazal-like domain-containing protein</fullName>
    </recommendedName>
</protein>
<feature type="region of interest" description="Disordered" evidence="1">
    <location>
        <begin position="473"/>
        <end position="494"/>
    </location>
</feature>
<dbReference type="PROSITE" id="PS51465">
    <property type="entry name" value="KAZAL_2"/>
    <property type="match status" value="2"/>
</dbReference>
<sequence>MWHQLWIPVLIPTLIIKSNCDDNKTDIFVQYSGHAEAEYLERSTPVSTTNVLSTTVPVSTTIPTRVLGPSTTTRYSEERESVVFVPNKERAESNEGNGMRIKDIMMMKTVNDAMDKNFHVEKASDNPNEDIVFISGKNHDTDKTREENGRRSETQYNHIEDTDEDFIIKTKLNCTDLDCNNTIRSVCGAKFLNNDWRYRLFLNDCYFRKVNCAFKYEVNRYKQVTVDRCKTIGAHYMDRAFPYQPKPYPIDKPTDKVEFDTRQVVASRRSMTMNYNGQFCSHPCPISCPEDYDPQCAASGTGQKRVFLNHCKLDHNSCFYGVGGTSNNKSPHEPCNNCMQQEKMWHQLWIPVLIPTLIIKSNCDDNKTDIFVQYSGHAEAEYLERSTPVSTTNVLSTTVPVSTTIPTRVLGPSTTTRYSEERESVVFVPNKERAESNEGNGMRIKDIMMMKTVNDAMDKNFHVEKASDNPNEDIVFISGKNHDTDKTREENGRRSETQYNHIEDTDEDFIIKTKLNCTDLDCNNTIRSVCGAKFLNNDWRYRLFLNDCYFRKVNCAFKYEVNRYKQVTVDRCKTIGAHYMDRAFPYQPKPYPIDKPTDKVEFDTRQVVASRRSMTMNYNGQFCSHPCPISCPEDYDPQCAASGTGQKRVFLNHCKLDHNSCFYGVVWHKRPLAECIGHQKADMRQNRGFIGWMQRVGIVDKKGRLVLE</sequence>
<evidence type="ECO:0000313" key="4">
    <source>
        <dbReference type="EMBL" id="PCG64985.1"/>
    </source>
</evidence>
<organism evidence="4">
    <name type="scientific">Heliothis virescens</name>
    <name type="common">Tobacco budworm moth</name>
    <dbReference type="NCBI Taxonomy" id="7102"/>
    <lineage>
        <taxon>Eukaryota</taxon>
        <taxon>Metazoa</taxon>
        <taxon>Ecdysozoa</taxon>
        <taxon>Arthropoda</taxon>
        <taxon>Hexapoda</taxon>
        <taxon>Insecta</taxon>
        <taxon>Pterygota</taxon>
        <taxon>Neoptera</taxon>
        <taxon>Endopterygota</taxon>
        <taxon>Lepidoptera</taxon>
        <taxon>Glossata</taxon>
        <taxon>Ditrysia</taxon>
        <taxon>Noctuoidea</taxon>
        <taxon>Noctuidae</taxon>
        <taxon>Heliothinae</taxon>
        <taxon>Heliothis</taxon>
    </lineage>
</organism>